<name>A0A2K2DED8_BRADI</name>
<feature type="region of interest" description="Disordered" evidence="1">
    <location>
        <begin position="290"/>
        <end position="378"/>
    </location>
</feature>
<feature type="compositionally biased region" description="Low complexity" evidence="1">
    <location>
        <begin position="84"/>
        <end position="101"/>
    </location>
</feature>
<feature type="region of interest" description="Disordered" evidence="1">
    <location>
        <begin position="200"/>
        <end position="229"/>
    </location>
</feature>
<evidence type="ECO:0000313" key="2">
    <source>
        <dbReference type="EMBL" id="PNT72661.1"/>
    </source>
</evidence>
<reference evidence="3" key="3">
    <citation type="submission" date="2018-08" db="UniProtKB">
        <authorList>
            <consortium name="EnsemblPlants"/>
        </authorList>
    </citation>
    <scope>IDENTIFICATION</scope>
    <source>
        <strain evidence="3">cv. Bd21</strain>
    </source>
</reference>
<reference evidence="2 3" key="1">
    <citation type="journal article" date="2010" name="Nature">
        <title>Genome sequencing and analysis of the model grass Brachypodium distachyon.</title>
        <authorList>
            <consortium name="International Brachypodium Initiative"/>
        </authorList>
    </citation>
    <scope>NUCLEOTIDE SEQUENCE [LARGE SCALE GENOMIC DNA]</scope>
    <source>
        <strain evidence="2 3">Bd21</strain>
    </source>
</reference>
<feature type="compositionally biased region" description="Low complexity" evidence="1">
    <location>
        <begin position="53"/>
        <end position="64"/>
    </location>
</feature>
<protein>
    <submittedName>
        <fullName evidence="2 3">Uncharacterized protein</fullName>
    </submittedName>
</protein>
<accession>A0A2K2DED8</accession>
<feature type="region of interest" description="Disordered" evidence="1">
    <location>
        <begin position="1"/>
        <end position="105"/>
    </location>
</feature>
<proteinExistence type="predicted"/>
<dbReference type="EMBL" id="CM000881">
    <property type="protein sequence ID" value="PNT72661.1"/>
    <property type="molecule type" value="Genomic_DNA"/>
</dbReference>
<sequence length="400" mass="41681">MDNCQLVTTPSITKSKPETDRELHKPRKAEESNSIDRAINPTAHPRPASSTYASVKSASVSNASPRTHSSSPALSAGATASEASQRSLLSTSIQLSSESQSGKAEQVDANALILSAGLSEFSSSSSVSDSQSAASSVLLGDTHLVAISSGFTPQPANARNGCSKSCAAVHRLRASRAKHMAKKTSSMSLQGARPVAISTTVQPRAQTSAAGPCSSPRATSGAMKAGVPPMGRSESTVLAHPKSASFARPSAPTTTFLPLRSPWTSDIPWRYASPLATSAAYARMAHSSSRPPLLSATSATEPPGANSRNSWHSPESARKPRHGRTCGELRPDRMSPSRLSCSAPAARADLTAKSAPERSAAARDTTAPEAPRPSVRTRVHLPLTAVSISSFLGARFSRKQ</sequence>
<evidence type="ECO:0000256" key="1">
    <source>
        <dbReference type="SAM" id="MobiDB-lite"/>
    </source>
</evidence>
<feature type="compositionally biased region" description="Polar residues" evidence="1">
    <location>
        <begin position="200"/>
        <end position="209"/>
    </location>
</feature>
<dbReference type="Proteomes" id="UP000008810">
    <property type="component" value="Chromosome 2"/>
</dbReference>
<dbReference type="EnsemblPlants" id="PNT72661">
    <property type="protein sequence ID" value="PNT72661"/>
    <property type="gene ID" value="BRADI_2g47491v3"/>
</dbReference>
<keyword evidence="4" id="KW-1185">Reference proteome</keyword>
<organism evidence="2">
    <name type="scientific">Brachypodium distachyon</name>
    <name type="common">Purple false brome</name>
    <name type="synonym">Trachynia distachya</name>
    <dbReference type="NCBI Taxonomy" id="15368"/>
    <lineage>
        <taxon>Eukaryota</taxon>
        <taxon>Viridiplantae</taxon>
        <taxon>Streptophyta</taxon>
        <taxon>Embryophyta</taxon>
        <taxon>Tracheophyta</taxon>
        <taxon>Spermatophyta</taxon>
        <taxon>Magnoliopsida</taxon>
        <taxon>Liliopsida</taxon>
        <taxon>Poales</taxon>
        <taxon>Poaceae</taxon>
        <taxon>BOP clade</taxon>
        <taxon>Pooideae</taxon>
        <taxon>Stipodae</taxon>
        <taxon>Brachypodieae</taxon>
        <taxon>Brachypodium</taxon>
    </lineage>
</organism>
<feature type="compositionally biased region" description="Polar residues" evidence="1">
    <location>
        <begin position="290"/>
        <end position="313"/>
    </location>
</feature>
<dbReference type="InParanoid" id="A0A2K2DED8"/>
<feature type="compositionally biased region" description="Basic and acidic residues" evidence="1">
    <location>
        <begin position="325"/>
        <end position="335"/>
    </location>
</feature>
<feature type="compositionally biased region" description="Basic and acidic residues" evidence="1">
    <location>
        <begin position="15"/>
        <end position="31"/>
    </location>
</feature>
<gene>
    <name evidence="2" type="ORF">BRADI_2g47491v3</name>
</gene>
<evidence type="ECO:0000313" key="3">
    <source>
        <dbReference type="EnsemblPlants" id="PNT72661"/>
    </source>
</evidence>
<dbReference type="Gramene" id="PNT72661">
    <property type="protein sequence ID" value="PNT72661"/>
    <property type="gene ID" value="BRADI_2g47491v3"/>
</dbReference>
<feature type="compositionally biased region" description="Polar residues" evidence="1">
    <location>
        <begin position="1"/>
        <end position="14"/>
    </location>
</feature>
<evidence type="ECO:0000313" key="4">
    <source>
        <dbReference type="Proteomes" id="UP000008810"/>
    </source>
</evidence>
<dbReference type="AlphaFoldDB" id="A0A2K2DED8"/>
<dbReference type="OrthoDB" id="692908at2759"/>
<reference evidence="2" key="2">
    <citation type="submission" date="2017-06" db="EMBL/GenBank/DDBJ databases">
        <title>WGS assembly of Brachypodium distachyon.</title>
        <authorList>
            <consortium name="The International Brachypodium Initiative"/>
            <person name="Lucas S."/>
            <person name="Harmon-Smith M."/>
            <person name="Lail K."/>
            <person name="Tice H."/>
            <person name="Grimwood J."/>
            <person name="Bruce D."/>
            <person name="Barry K."/>
            <person name="Shu S."/>
            <person name="Lindquist E."/>
            <person name="Wang M."/>
            <person name="Pitluck S."/>
            <person name="Vogel J.P."/>
            <person name="Garvin D.F."/>
            <person name="Mockler T.C."/>
            <person name="Schmutz J."/>
            <person name="Rokhsar D."/>
            <person name="Bevan M.W."/>
        </authorList>
    </citation>
    <scope>NUCLEOTIDE SEQUENCE</scope>
    <source>
        <strain evidence="2">Bd21</strain>
    </source>
</reference>